<keyword evidence="2" id="KW-1185">Reference proteome</keyword>
<sequence length="55" mass="6337">MKDADGEVQEVDSVLTRIRDRVGYIAPFRFPVSSDYSIEVELRVLGKIAEYFENI</sequence>
<accession>A0A9Q4KZY0</accession>
<evidence type="ECO:0000313" key="1">
    <source>
        <dbReference type="EMBL" id="MDF9744709.1"/>
    </source>
</evidence>
<organism evidence="1 2">
    <name type="scientific">Natrinema salsiterrestre</name>
    <dbReference type="NCBI Taxonomy" id="2950540"/>
    <lineage>
        <taxon>Archaea</taxon>
        <taxon>Methanobacteriati</taxon>
        <taxon>Methanobacteriota</taxon>
        <taxon>Stenosarchaea group</taxon>
        <taxon>Halobacteria</taxon>
        <taxon>Halobacteriales</taxon>
        <taxon>Natrialbaceae</taxon>
        <taxon>Natrinema</taxon>
    </lineage>
</organism>
<dbReference type="Proteomes" id="UP001154061">
    <property type="component" value="Unassembled WGS sequence"/>
</dbReference>
<evidence type="ECO:0000313" key="2">
    <source>
        <dbReference type="Proteomes" id="UP001154061"/>
    </source>
</evidence>
<reference evidence="1" key="1">
    <citation type="submission" date="2022-06" db="EMBL/GenBank/DDBJ databases">
        <title>Natrinema sp. a new haloarchaeum isolate from saline soil.</title>
        <authorList>
            <person name="Strakova D."/>
            <person name="Galisteo C."/>
            <person name="Sanchez-Porro C."/>
            <person name="Ventosa A."/>
        </authorList>
    </citation>
    <scope>NUCLEOTIDE SEQUENCE</scope>
    <source>
        <strain evidence="1">S1CR25-10</strain>
    </source>
</reference>
<name>A0A9Q4KZY0_9EURY</name>
<gene>
    <name evidence="1" type="ORF">NDI89_03835</name>
</gene>
<protein>
    <submittedName>
        <fullName evidence="1">Uncharacterized protein</fullName>
    </submittedName>
</protein>
<comment type="caution">
    <text evidence="1">The sequence shown here is derived from an EMBL/GenBank/DDBJ whole genome shotgun (WGS) entry which is preliminary data.</text>
</comment>
<proteinExistence type="predicted"/>
<dbReference type="AlphaFoldDB" id="A0A9Q4KZY0"/>
<dbReference type="EMBL" id="JAMQOT010000001">
    <property type="protein sequence ID" value="MDF9744709.1"/>
    <property type="molecule type" value="Genomic_DNA"/>
</dbReference>